<dbReference type="Pfam" id="PF21758">
    <property type="entry name" value="PAC_bac"/>
    <property type="match status" value="1"/>
</dbReference>
<gene>
    <name evidence="2" type="ORF">PDUR_15415</name>
</gene>
<name>A0A089HPY1_PAEDU</name>
<evidence type="ECO:0000259" key="1">
    <source>
        <dbReference type="Pfam" id="PF21758"/>
    </source>
</evidence>
<protein>
    <recommendedName>
        <fullName evidence="1">Prenylated flavin chaperone LpdD-like domain-containing protein</fullName>
    </recommendedName>
</protein>
<evidence type="ECO:0000313" key="3">
    <source>
        <dbReference type="Proteomes" id="UP000029409"/>
    </source>
</evidence>
<sequence length="116" mass="12242">MPVSSGAFDPGDILLSETAVGQDILLLITGGVRHIGAASTAYAGENGVSATTSAVPGHKEHTISESVAVKVAEALNRTVTVVMGIHYDDLSKEQIARVVEIVERKVEQYLADKLKK</sequence>
<dbReference type="Proteomes" id="UP000029409">
    <property type="component" value="Chromosome"/>
</dbReference>
<dbReference type="STRING" id="44251.PDUR_15415"/>
<evidence type="ECO:0000313" key="2">
    <source>
        <dbReference type="EMBL" id="AIQ13147.1"/>
    </source>
</evidence>
<proteinExistence type="predicted"/>
<dbReference type="AlphaFoldDB" id="A0A089HPY1"/>
<dbReference type="KEGG" id="pdu:PDUR_15415"/>
<dbReference type="eggNOG" id="ENOG5033EHA">
    <property type="taxonomic scope" value="Bacteria"/>
</dbReference>
<dbReference type="EMBL" id="CP009288">
    <property type="protein sequence ID" value="AIQ13147.1"/>
    <property type="molecule type" value="Genomic_DNA"/>
</dbReference>
<organism evidence="2 3">
    <name type="scientific">Paenibacillus durus</name>
    <name type="common">Paenibacillus azotofixans</name>
    <dbReference type="NCBI Taxonomy" id="44251"/>
    <lineage>
        <taxon>Bacteria</taxon>
        <taxon>Bacillati</taxon>
        <taxon>Bacillota</taxon>
        <taxon>Bacilli</taxon>
        <taxon>Bacillales</taxon>
        <taxon>Paenibacillaceae</taxon>
        <taxon>Paenibacillus</taxon>
    </lineage>
</organism>
<keyword evidence="3" id="KW-1185">Reference proteome</keyword>
<accession>A0A089HPY1</accession>
<feature type="domain" description="Prenylated flavin chaperone LpdD-like" evidence="1">
    <location>
        <begin position="13"/>
        <end position="111"/>
    </location>
</feature>
<reference evidence="2 3" key="1">
    <citation type="submission" date="2014-08" db="EMBL/GenBank/DDBJ databases">
        <title>Comparative genomics of the Paenibacillus odorifer group.</title>
        <authorList>
            <person name="den Bakker H.C."/>
            <person name="Tsai Y.-C."/>
            <person name="Martin N."/>
            <person name="Korlach J."/>
            <person name="Wiedmann M."/>
        </authorList>
    </citation>
    <scope>NUCLEOTIDE SEQUENCE [LARGE SCALE GENOMIC DNA]</scope>
    <source>
        <strain evidence="2 3">DSM 1735</strain>
    </source>
</reference>
<dbReference type="InterPro" id="IPR048844">
    <property type="entry name" value="LpdD_chaperone-like"/>
</dbReference>